<dbReference type="PANTHER" id="PTHR21237:SF40">
    <property type="entry name" value="CELL CYCLE AND APOPTOSIS REGULATOR PROTEIN 2"/>
    <property type="match status" value="1"/>
</dbReference>
<comment type="subunit">
    <text evidence="3">Homodimer.</text>
</comment>
<dbReference type="InterPro" id="IPR013805">
    <property type="entry name" value="GrpE_CC"/>
</dbReference>
<sequence>MPSTKAAAGRKPEPVETEIPVQGGDDERPSVVPEDAPQPAAAQAEDLEDTSTSEIMEMIEELVEEAGAAAEAGPEEAEETGEALKAQVDGLTAQLRQSEEALKSAQERYIRLNADFDNFRKRSAAEKSQLADKTKADTARQLLAVVDSFEMAKGQLKPESEGEQQIDGAYQGVYKQMVEAFRSLGVEAVPGPGNPFDPEVHEAIMREENDDMPDGTVLKEFRRGFKLGSQLLRAAMVQVSFSEKPQAQAANGNSGGDAKEEAQSAEPAAQES</sequence>
<dbReference type="NCBIfam" id="NF010741">
    <property type="entry name" value="PRK14143.1"/>
    <property type="match status" value="1"/>
</dbReference>
<dbReference type="GO" id="GO:0051087">
    <property type="term" value="F:protein-folding chaperone binding"/>
    <property type="evidence" value="ECO:0007669"/>
    <property type="project" value="InterPro"/>
</dbReference>
<evidence type="ECO:0000256" key="3">
    <source>
        <dbReference type="ARBA" id="ARBA00011738"/>
    </source>
</evidence>
<keyword evidence="4" id="KW-0963">Cytoplasm</keyword>
<dbReference type="Pfam" id="PF01025">
    <property type="entry name" value="GrpE"/>
    <property type="match status" value="1"/>
</dbReference>
<dbReference type="PANTHER" id="PTHR21237">
    <property type="entry name" value="GRPE PROTEIN"/>
    <property type="match status" value="1"/>
</dbReference>
<evidence type="ECO:0000256" key="9">
    <source>
        <dbReference type="SAM" id="MobiDB-lite"/>
    </source>
</evidence>
<comment type="subcellular location">
    <subcellularLocation>
        <location evidence="1">Cytoplasm</location>
    </subcellularLocation>
    <subcellularLocation>
        <location evidence="7">Mitochondrion matrix</location>
    </subcellularLocation>
</comment>
<dbReference type="EMBL" id="CAUYUE010000007">
    <property type="protein sequence ID" value="CAK0782517.1"/>
    <property type="molecule type" value="Genomic_DNA"/>
</dbReference>
<dbReference type="SUPFAM" id="SSF51064">
    <property type="entry name" value="Head domain of nucleotide exchange factor GrpE"/>
    <property type="match status" value="1"/>
</dbReference>
<dbReference type="SUPFAM" id="SSF58014">
    <property type="entry name" value="Coiled-coil domain of nucleotide exchange factor GrpE"/>
    <property type="match status" value="1"/>
</dbReference>
<dbReference type="GO" id="GO:0006457">
    <property type="term" value="P:protein folding"/>
    <property type="evidence" value="ECO:0007669"/>
    <property type="project" value="InterPro"/>
</dbReference>
<dbReference type="Gene3D" id="3.90.20.20">
    <property type="match status" value="1"/>
</dbReference>
<dbReference type="HAMAP" id="MF_01151">
    <property type="entry name" value="GrpE"/>
    <property type="match status" value="1"/>
</dbReference>
<dbReference type="Gene3D" id="2.30.22.10">
    <property type="entry name" value="Head domain of nucleotide exchange factor GrpE"/>
    <property type="match status" value="1"/>
</dbReference>
<evidence type="ECO:0000256" key="8">
    <source>
        <dbReference type="RuleBase" id="RU004478"/>
    </source>
</evidence>
<dbReference type="GO" id="GO:0000774">
    <property type="term" value="F:adenyl-nucleotide exchange factor activity"/>
    <property type="evidence" value="ECO:0007669"/>
    <property type="project" value="InterPro"/>
</dbReference>
<comment type="similarity">
    <text evidence="2 8">Belongs to the GrpE family.</text>
</comment>
<evidence type="ECO:0000256" key="1">
    <source>
        <dbReference type="ARBA" id="ARBA00004496"/>
    </source>
</evidence>
<dbReference type="FunFam" id="2.30.22.10:FF:000001">
    <property type="entry name" value="Protein GrpE"/>
    <property type="match status" value="1"/>
</dbReference>
<comment type="function">
    <text evidence="7">Essential component of the PAM complex, a complex required for the translocation of transit peptide-containing proteins from the inner membrane into the mitochondrial matrix in an ATP-dependent manner.</text>
</comment>
<proteinExistence type="inferred from homology"/>
<evidence type="ECO:0000256" key="7">
    <source>
        <dbReference type="RuleBase" id="RU000640"/>
    </source>
</evidence>
<keyword evidence="6 7" id="KW-0143">Chaperone</keyword>
<dbReference type="GO" id="GO:0042803">
    <property type="term" value="F:protein homodimerization activity"/>
    <property type="evidence" value="ECO:0007669"/>
    <property type="project" value="InterPro"/>
</dbReference>
<keyword evidence="7" id="KW-0496">Mitochondrion</keyword>
<dbReference type="InterPro" id="IPR009012">
    <property type="entry name" value="GrpE_head"/>
</dbReference>
<evidence type="ECO:0000313" key="11">
    <source>
        <dbReference type="Proteomes" id="UP001314263"/>
    </source>
</evidence>
<dbReference type="GO" id="GO:0051082">
    <property type="term" value="F:unfolded protein binding"/>
    <property type="evidence" value="ECO:0007669"/>
    <property type="project" value="TreeGrafter"/>
</dbReference>
<keyword evidence="11" id="KW-1185">Reference proteome</keyword>
<accession>A0AAV1I914</accession>
<evidence type="ECO:0000256" key="2">
    <source>
        <dbReference type="ARBA" id="ARBA00009054"/>
    </source>
</evidence>
<reference evidence="10 11" key="1">
    <citation type="submission" date="2023-10" db="EMBL/GenBank/DDBJ databases">
        <authorList>
            <person name="Maclean D."/>
            <person name="Macfadyen A."/>
        </authorList>
    </citation>
    <scope>NUCLEOTIDE SEQUENCE [LARGE SCALE GENOMIC DNA]</scope>
</reference>
<dbReference type="PROSITE" id="PS01071">
    <property type="entry name" value="GRPE"/>
    <property type="match status" value="1"/>
</dbReference>
<name>A0AAV1I914_9CHLO</name>
<dbReference type="PRINTS" id="PR00773">
    <property type="entry name" value="GRPEPROTEIN"/>
</dbReference>
<feature type="region of interest" description="Disordered" evidence="9">
    <location>
        <begin position="1"/>
        <end position="52"/>
    </location>
</feature>
<protein>
    <recommendedName>
        <fullName evidence="7">GrpE protein homolog</fullName>
    </recommendedName>
</protein>
<gene>
    <name evidence="10" type="ORF">CVIRNUC_005735</name>
</gene>
<feature type="region of interest" description="Disordered" evidence="9">
    <location>
        <begin position="245"/>
        <end position="272"/>
    </location>
</feature>
<evidence type="ECO:0000256" key="5">
    <source>
        <dbReference type="ARBA" id="ARBA00023016"/>
    </source>
</evidence>
<comment type="caution">
    <text evidence="10">The sequence shown here is derived from an EMBL/GenBank/DDBJ whole genome shotgun (WGS) entry which is preliminary data.</text>
</comment>
<dbReference type="Proteomes" id="UP001314263">
    <property type="component" value="Unassembled WGS sequence"/>
</dbReference>
<feature type="compositionally biased region" description="Low complexity" evidence="9">
    <location>
        <begin position="33"/>
        <end position="44"/>
    </location>
</feature>
<dbReference type="AlphaFoldDB" id="A0AAV1I914"/>
<evidence type="ECO:0000256" key="6">
    <source>
        <dbReference type="ARBA" id="ARBA00023186"/>
    </source>
</evidence>
<keyword evidence="5" id="KW-0346">Stress response</keyword>
<feature type="region of interest" description="Disordered" evidence="9">
    <location>
        <begin position="64"/>
        <end position="89"/>
    </location>
</feature>
<dbReference type="CDD" id="cd00446">
    <property type="entry name" value="GrpE"/>
    <property type="match status" value="1"/>
</dbReference>
<evidence type="ECO:0000256" key="4">
    <source>
        <dbReference type="ARBA" id="ARBA00022490"/>
    </source>
</evidence>
<evidence type="ECO:0000313" key="10">
    <source>
        <dbReference type="EMBL" id="CAK0782517.1"/>
    </source>
</evidence>
<dbReference type="GO" id="GO:0005759">
    <property type="term" value="C:mitochondrial matrix"/>
    <property type="evidence" value="ECO:0007669"/>
    <property type="project" value="UniProtKB-SubCell"/>
</dbReference>
<dbReference type="InterPro" id="IPR000740">
    <property type="entry name" value="GrpE"/>
</dbReference>
<organism evidence="10 11">
    <name type="scientific">Coccomyxa viridis</name>
    <dbReference type="NCBI Taxonomy" id="1274662"/>
    <lineage>
        <taxon>Eukaryota</taxon>
        <taxon>Viridiplantae</taxon>
        <taxon>Chlorophyta</taxon>
        <taxon>core chlorophytes</taxon>
        <taxon>Trebouxiophyceae</taxon>
        <taxon>Trebouxiophyceae incertae sedis</taxon>
        <taxon>Coccomyxaceae</taxon>
        <taxon>Coccomyxa</taxon>
    </lineage>
</organism>